<keyword evidence="7" id="KW-1185">Reference proteome</keyword>
<feature type="domain" description="PBP" evidence="5">
    <location>
        <begin position="24"/>
        <end position="263"/>
    </location>
</feature>
<dbReference type="InterPro" id="IPR024370">
    <property type="entry name" value="PBP_domain"/>
</dbReference>
<dbReference type="eggNOG" id="COG0226">
    <property type="taxonomic scope" value="Bacteria"/>
</dbReference>
<reference evidence="6 7" key="1">
    <citation type="journal article" date="2011" name="Appl. Environ. Microbiol.">
        <title>Complete genome sequence of the fish pathogen Flavobacterium branchiophilum.</title>
        <authorList>
            <consortium name="1:IP"/>
            <consortium name="Microbial Evolutionary Genomics,F-75015 Paris"/>
            <consortium name="France 2:CNRS"/>
            <consortium name="URA2171"/>
            <consortium name="F-75015 Paris,France 3:Unite de Virologie et Immunologie Mol."/>
            <consortium name="INRA,78352 Jouy en Josas Cedex"/>
            <consortium name="France. 4:Unite de Mathemathique"/>
            <consortium name="Informatique et Genome,INRA"/>
            <consortium name="78352 Jouy en Josas Cedex"/>
            <consortium name="France. 5:CEA/Genoscope"/>
            <consortium name="Evry"/>
            <consortium name="France"/>
            <person name="Touchon M."/>
            <person name="Barbier P."/>
            <person name="Bernardet J.F."/>
            <person name="Loux V."/>
            <person name="Vacherie B."/>
            <person name="Barbe V."/>
            <person name="Rocha E.P."/>
            <person name="Duchaud E."/>
        </authorList>
    </citation>
    <scope>NUCLEOTIDE SEQUENCE [LARGE SCALE GENOMIC DNA]</scope>
    <source>
        <strain evidence="6 7">FL-15</strain>
    </source>
</reference>
<dbReference type="PANTHER" id="PTHR30570">
    <property type="entry name" value="PERIPLASMIC PHOSPHATE BINDING COMPONENT OF PHOSPHATE ABC TRANSPORTER"/>
    <property type="match status" value="1"/>
</dbReference>
<accession>G2Z4N8</accession>
<dbReference type="InterPro" id="IPR011862">
    <property type="entry name" value="Phos-bd"/>
</dbReference>
<dbReference type="SUPFAM" id="SSF53850">
    <property type="entry name" value="Periplasmic binding protein-like II"/>
    <property type="match status" value="1"/>
</dbReference>
<proteinExistence type="inferred from homology"/>
<protein>
    <recommendedName>
        <fullName evidence="4">Phosphate-binding protein</fullName>
    </recommendedName>
</protein>
<dbReference type="CDD" id="cd13653">
    <property type="entry name" value="PBP2_phosphate_like_1"/>
    <property type="match status" value="1"/>
</dbReference>
<dbReference type="NCBIfam" id="TIGR02136">
    <property type="entry name" value="ptsS_2"/>
    <property type="match status" value="1"/>
</dbReference>
<dbReference type="EMBL" id="FQ859183">
    <property type="protein sequence ID" value="CCB68521.1"/>
    <property type="molecule type" value="Genomic_DNA"/>
</dbReference>
<dbReference type="GO" id="GO:0042301">
    <property type="term" value="F:phosphate ion binding"/>
    <property type="evidence" value="ECO:0007669"/>
    <property type="project" value="UniProtKB-UniRule"/>
</dbReference>
<dbReference type="RefSeq" id="WP_014083001.1">
    <property type="nucleotide sequence ID" value="NC_016001.1"/>
</dbReference>
<dbReference type="GO" id="GO:0006817">
    <property type="term" value="P:phosphate ion transport"/>
    <property type="evidence" value="ECO:0007669"/>
    <property type="project" value="UniProtKB-UniRule"/>
</dbReference>
<evidence type="ECO:0000256" key="1">
    <source>
        <dbReference type="ARBA" id="ARBA00008725"/>
    </source>
</evidence>
<dbReference type="KEGG" id="fbr:FBFL15_0392"/>
<comment type="function">
    <text evidence="4">Involved in the system for phosphate transport across the cytoplasmic membrane.</text>
</comment>
<dbReference type="PANTHER" id="PTHR30570:SF1">
    <property type="entry name" value="PHOSPHATE-BINDING PROTEIN PSTS"/>
    <property type="match status" value="1"/>
</dbReference>
<dbReference type="HOGENOM" id="CLU_026228_5_1_10"/>
<dbReference type="Proteomes" id="UP000009186">
    <property type="component" value="Chromosome"/>
</dbReference>
<keyword evidence="3" id="KW-0732">Signal</keyword>
<organism evidence="6 7">
    <name type="scientific">Flavobacterium branchiophilum (strain FL-15)</name>
    <dbReference type="NCBI Taxonomy" id="1034807"/>
    <lineage>
        <taxon>Bacteria</taxon>
        <taxon>Pseudomonadati</taxon>
        <taxon>Bacteroidota</taxon>
        <taxon>Flavobacteriia</taxon>
        <taxon>Flavobacteriales</taxon>
        <taxon>Flavobacteriaceae</taxon>
        <taxon>Flavobacterium</taxon>
    </lineage>
</organism>
<keyword evidence="2 4" id="KW-0813">Transport</keyword>
<gene>
    <name evidence="6" type="primary">pstS</name>
    <name evidence="6" type="ordered locus">FBFL15_0392</name>
</gene>
<keyword evidence="4" id="KW-0592">Phosphate transport</keyword>
<name>G2Z4N8_FLABF</name>
<evidence type="ECO:0000256" key="3">
    <source>
        <dbReference type="ARBA" id="ARBA00022729"/>
    </source>
</evidence>
<evidence type="ECO:0000313" key="7">
    <source>
        <dbReference type="Proteomes" id="UP000009186"/>
    </source>
</evidence>
<dbReference type="InterPro" id="IPR050811">
    <property type="entry name" value="Phosphate_ABC_transporter"/>
</dbReference>
<dbReference type="AlphaFoldDB" id="G2Z4N8"/>
<evidence type="ECO:0000259" key="5">
    <source>
        <dbReference type="Pfam" id="PF12849"/>
    </source>
</evidence>
<dbReference type="STRING" id="1034807.FBFL15_0392"/>
<evidence type="ECO:0000313" key="6">
    <source>
        <dbReference type="EMBL" id="CCB68521.1"/>
    </source>
</evidence>
<dbReference type="Pfam" id="PF12849">
    <property type="entry name" value="PBP_like_2"/>
    <property type="match status" value="1"/>
</dbReference>
<dbReference type="Gene3D" id="3.40.190.10">
    <property type="entry name" value="Periplasmic binding protein-like II"/>
    <property type="match status" value="2"/>
</dbReference>
<comment type="similarity">
    <text evidence="1 4">Belongs to the PstS family.</text>
</comment>
<sequence length="277" mass="29909">MKSKKNILITAFIALIALSYSFTTLNKITIKGSDTMVILSQQWAEVYMKKNPGTVIQVTGGGSGVGLAALINGSTEIANSSRPIKPAELEKIKAKFGKNAIQIPCAKDGLSVFLNKGNKVSELTIAQIGDIFAGNITNWKQVGGDDAKIQLYGRESSSGTFEFFKDHVVKTDFAPTCQTLPGTAAIINAVKKDKYSIGYGGAAYAEGVKDCKVKKDAKSKGVLPTEANIKNKTYPIARYLFMYLTTKPTGDTKKFIDWILSPEGQKIVSSVGYFPVK</sequence>
<evidence type="ECO:0000256" key="2">
    <source>
        <dbReference type="ARBA" id="ARBA00022448"/>
    </source>
</evidence>
<evidence type="ECO:0000256" key="4">
    <source>
        <dbReference type="RuleBase" id="RU367119"/>
    </source>
</evidence>